<evidence type="ECO:0000313" key="3">
    <source>
        <dbReference type="RefSeq" id="XP_030641392.1"/>
    </source>
</evidence>
<reference evidence="3" key="1">
    <citation type="submission" date="2025-08" db="UniProtKB">
        <authorList>
            <consortium name="RefSeq"/>
        </authorList>
    </citation>
    <scope>IDENTIFICATION</scope>
</reference>
<dbReference type="GO" id="GO:1990782">
    <property type="term" value="F:protein tyrosine kinase binding"/>
    <property type="evidence" value="ECO:0007669"/>
    <property type="project" value="TreeGrafter"/>
</dbReference>
<dbReference type="GO" id="GO:0035723">
    <property type="term" value="P:interleukin-15-mediated signaling pathway"/>
    <property type="evidence" value="ECO:0007669"/>
    <property type="project" value="TreeGrafter"/>
</dbReference>
<dbReference type="GO" id="GO:0042110">
    <property type="term" value="P:T cell activation"/>
    <property type="evidence" value="ECO:0007669"/>
    <property type="project" value="TreeGrafter"/>
</dbReference>
<keyword evidence="2" id="KW-1185">Reference proteome</keyword>
<dbReference type="InterPro" id="IPR007110">
    <property type="entry name" value="Ig-like_dom"/>
</dbReference>
<dbReference type="InterPro" id="IPR013783">
    <property type="entry name" value="Ig-like_fold"/>
</dbReference>
<dbReference type="GO" id="GO:0009897">
    <property type="term" value="C:external side of plasma membrane"/>
    <property type="evidence" value="ECO:0007669"/>
    <property type="project" value="TreeGrafter"/>
</dbReference>
<dbReference type="SMART" id="SM00409">
    <property type="entry name" value="IG"/>
    <property type="match status" value="2"/>
</dbReference>
<dbReference type="RefSeq" id="XP_030641392.1">
    <property type="nucleotide sequence ID" value="XM_030785532.1"/>
</dbReference>
<evidence type="ECO:0000313" key="2">
    <source>
        <dbReference type="Proteomes" id="UP000504632"/>
    </source>
</evidence>
<dbReference type="InParanoid" id="A0A6J2WBW2"/>
<dbReference type="GO" id="GO:0070374">
    <property type="term" value="P:positive regulation of ERK1 and ERK2 cascade"/>
    <property type="evidence" value="ECO:0007669"/>
    <property type="project" value="TreeGrafter"/>
</dbReference>
<dbReference type="GeneID" id="115821731"/>
<dbReference type="SUPFAM" id="SSF48726">
    <property type="entry name" value="Immunoglobulin"/>
    <property type="match status" value="1"/>
</dbReference>
<dbReference type="GO" id="GO:0045121">
    <property type="term" value="C:membrane raft"/>
    <property type="evidence" value="ECO:0007669"/>
    <property type="project" value="TreeGrafter"/>
</dbReference>
<feature type="domain" description="Ig-like" evidence="1">
    <location>
        <begin position="114"/>
        <end position="208"/>
    </location>
</feature>
<dbReference type="GO" id="GO:0042289">
    <property type="term" value="F:MHC class II protein binding"/>
    <property type="evidence" value="ECO:0007669"/>
    <property type="project" value="TreeGrafter"/>
</dbReference>
<organism evidence="2 3">
    <name type="scientific">Chanos chanos</name>
    <name type="common">Milkfish</name>
    <name type="synonym">Mugil chanos</name>
    <dbReference type="NCBI Taxonomy" id="29144"/>
    <lineage>
        <taxon>Eukaryota</taxon>
        <taxon>Metazoa</taxon>
        <taxon>Chordata</taxon>
        <taxon>Craniata</taxon>
        <taxon>Vertebrata</taxon>
        <taxon>Euteleostomi</taxon>
        <taxon>Actinopterygii</taxon>
        <taxon>Neopterygii</taxon>
        <taxon>Teleostei</taxon>
        <taxon>Ostariophysi</taxon>
        <taxon>Gonorynchiformes</taxon>
        <taxon>Chanidae</taxon>
        <taxon>Chanos</taxon>
    </lineage>
</organism>
<feature type="domain" description="Ig-like" evidence="1">
    <location>
        <begin position="1"/>
        <end position="90"/>
    </location>
</feature>
<gene>
    <name evidence="3" type="primary">LOC115821731</name>
</gene>
<dbReference type="PANTHER" id="PTHR11422">
    <property type="entry name" value="T-CELL SURFACE GLYCOPROTEIN CD4"/>
    <property type="match status" value="1"/>
</dbReference>
<dbReference type="InterPro" id="IPR013106">
    <property type="entry name" value="Ig_V-set"/>
</dbReference>
<dbReference type="InterPro" id="IPR036179">
    <property type="entry name" value="Ig-like_dom_sf"/>
</dbReference>
<sequence length="217" mass="24360">MRAGVSGQIRTVFSRDGDDVTLTCLNMVNPDCSSTEWLFSYNGSAIVELVTDGKISVENRERADRLSLGSDCSLNINKVRPQDAGDYTCRQSLSGDRLYGTDARVFLRVLEIRPQTQNTEMKLGSSVTLYCLLNTERSECNSQTLPDGLNLIWVDETGTDLSLTDSRLKISSSIYCPRALTVRLQHHDNNRKWTCQLTDRGEVKTSVSYMTTWTGRK</sequence>
<dbReference type="PANTHER" id="PTHR11422:SF5">
    <property type="entry name" value="DIVERSE IMMUNOGLOBULIN DOMAIN-CONTAINING PROTEIN 1.1 ISOFORM X1-RELATED"/>
    <property type="match status" value="1"/>
</dbReference>
<proteinExistence type="predicted"/>
<dbReference type="AlphaFoldDB" id="A0A6J2WBW2"/>
<protein>
    <submittedName>
        <fullName evidence="3">CXADR-like membrane protein</fullName>
    </submittedName>
</protein>
<dbReference type="InterPro" id="IPR003599">
    <property type="entry name" value="Ig_sub"/>
</dbReference>
<dbReference type="Proteomes" id="UP000504632">
    <property type="component" value="Chromosome 9"/>
</dbReference>
<dbReference type="OrthoDB" id="8869347at2759"/>
<dbReference type="Pfam" id="PF07686">
    <property type="entry name" value="V-set"/>
    <property type="match status" value="1"/>
</dbReference>
<accession>A0A6J2WBW2</accession>
<evidence type="ECO:0000259" key="1">
    <source>
        <dbReference type="PROSITE" id="PS50835"/>
    </source>
</evidence>
<dbReference type="PROSITE" id="PS50835">
    <property type="entry name" value="IG_LIKE"/>
    <property type="match status" value="2"/>
</dbReference>
<dbReference type="Gene3D" id="2.60.40.10">
    <property type="entry name" value="Immunoglobulins"/>
    <property type="match status" value="1"/>
</dbReference>
<name>A0A6J2WBW2_CHACN</name>